<evidence type="ECO:0000313" key="1">
    <source>
        <dbReference type="EMBL" id="MDB2291226.1"/>
    </source>
</evidence>
<reference evidence="1 2" key="1">
    <citation type="submission" date="2023-01" db="EMBL/GenBank/DDBJ databases">
        <title>Halorubrum ezzemoulense from Santa Pola, Spain.</title>
        <authorList>
            <person name="Feng Y."/>
            <person name="Louyakis A.S."/>
            <person name="Gogarten J.P."/>
        </authorList>
    </citation>
    <scope>NUCLEOTIDE SEQUENCE [LARGE SCALE GENOMIC DNA]</scope>
    <source>
        <strain evidence="1 2">AMM015</strain>
    </source>
</reference>
<comment type="caution">
    <text evidence="1">The sequence shown here is derived from an EMBL/GenBank/DDBJ whole genome shotgun (WGS) entry which is preliminary data.</text>
</comment>
<name>A0ABT4YZ85_HALEZ</name>
<sequence>MVRDDDFRIGHDEIRDELKKQLVESGIPESKVSTEFNMDPPRWVRTRQVDVVWEFGDKMEANGIGFEIKRTSKGYCRMSGLSQLHSVALSGYYPVLVAQEEIYRDETGDHSSFERLVFEISASYVSMSENEGDNYTMNFEVIRNKLPSWVDVPDCFN</sequence>
<dbReference type="EMBL" id="JAQLUK010000002">
    <property type="protein sequence ID" value="MDB2291226.1"/>
    <property type="molecule type" value="Genomic_DNA"/>
</dbReference>
<accession>A0ABT4YZ85</accession>
<dbReference type="RefSeq" id="WP_271941951.1">
    <property type="nucleotide sequence ID" value="NZ_JAQLTZ010000001.1"/>
</dbReference>
<evidence type="ECO:0000313" key="2">
    <source>
        <dbReference type="Proteomes" id="UP001210528"/>
    </source>
</evidence>
<dbReference type="Proteomes" id="UP001210528">
    <property type="component" value="Unassembled WGS sequence"/>
</dbReference>
<keyword evidence="2" id="KW-1185">Reference proteome</keyword>
<protein>
    <recommendedName>
        <fullName evidence="3">Restriction endonuclease</fullName>
    </recommendedName>
</protein>
<gene>
    <name evidence="1" type="ORF">PM085_02835</name>
</gene>
<evidence type="ECO:0008006" key="3">
    <source>
        <dbReference type="Google" id="ProtNLM"/>
    </source>
</evidence>
<proteinExistence type="predicted"/>
<organism evidence="1 2">
    <name type="scientific">Halorubrum ezzemoulense</name>
    <name type="common">Halorubrum chaoviator</name>
    <dbReference type="NCBI Taxonomy" id="337243"/>
    <lineage>
        <taxon>Archaea</taxon>
        <taxon>Methanobacteriati</taxon>
        <taxon>Methanobacteriota</taxon>
        <taxon>Stenosarchaea group</taxon>
        <taxon>Halobacteria</taxon>
        <taxon>Halobacteriales</taxon>
        <taxon>Haloferacaceae</taxon>
        <taxon>Halorubrum</taxon>
    </lineage>
</organism>